<sequence length="164" mass="18898">MKKNWLKLGLITLAFQISFVSCKEETTKENMETNEISFEKEGELYLIKNSGDTIQKLDIEFARTPYEIETGLMYRDGMEDNQGMLFVYNYSSQHGFWMKNTYFPLDIIYFDADSTLVNIQANAEPRSETSLPSDGPAQFVLEINGGLSEKWNLEKGDKISFEEL</sequence>
<dbReference type="PANTHER" id="PTHR37953:SF1">
    <property type="entry name" value="UPF0127 PROTEIN MJ1496"/>
    <property type="match status" value="1"/>
</dbReference>
<protein>
    <submittedName>
        <fullName evidence="1">DUF192 domain-containing protein</fullName>
    </submittedName>
</protein>
<organism evidence="1 2">
    <name type="scientific">Christiangramia antarctica</name>
    <dbReference type="NCBI Taxonomy" id="2058158"/>
    <lineage>
        <taxon>Bacteria</taxon>
        <taxon>Pseudomonadati</taxon>
        <taxon>Bacteroidota</taxon>
        <taxon>Flavobacteriia</taxon>
        <taxon>Flavobacteriales</taxon>
        <taxon>Flavobacteriaceae</taxon>
        <taxon>Christiangramia</taxon>
    </lineage>
</organism>
<dbReference type="InterPro" id="IPR038695">
    <property type="entry name" value="Saro_0823-like_sf"/>
</dbReference>
<dbReference type="InterPro" id="IPR003795">
    <property type="entry name" value="DUF192"/>
</dbReference>
<name>A0ABW5X6P7_9FLAO</name>
<evidence type="ECO:0000313" key="2">
    <source>
        <dbReference type="Proteomes" id="UP001597438"/>
    </source>
</evidence>
<gene>
    <name evidence="1" type="ORF">ACFSYS_15090</name>
</gene>
<dbReference type="RefSeq" id="WP_251740552.1">
    <property type="nucleotide sequence ID" value="NZ_JBHUOJ010000033.1"/>
</dbReference>
<dbReference type="EMBL" id="JBHUOJ010000033">
    <property type="protein sequence ID" value="MFD2834616.1"/>
    <property type="molecule type" value="Genomic_DNA"/>
</dbReference>
<reference evidence="2" key="1">
    <citation type="journal article" date="2019" name="Int. J. Syst. Evol. Microbiol.">
        <title>The Global Catalogue of Microorganisms (GCM) 10K type strain sequencing project: providing services to taxonomists for standard genome sequencing and annotation.</title>
        <authorList>
            <consortium name="The Broad Institute Genomics Platform"/>
            <consortium name="The Broad Institute Genome Sequencing Center for Infectious Disease"/>
            <person name="Wu L."/>
            <person name="Ma J."/>
        </authorList>
    </citation>
    <scope>NUCLEOTIDE SEQUENCE [LARGE SCALE GENOMIC DNA]</scope>
    <source>
        <strain evidence="2">KCTC 52925</strain>
    </source>
</reference>
<keyword evidence="2" id="KW-1185">Reference proteome</keyword>
<accession>A0ABW5X6P7</accession>
<dbReference type="PROSITE" id="PS51257">
    <property type="entry name" value="PROKAR_LIPOPROTEIN"/>
    <property type="match status" value="1"/>
</dbReference>
<dbReference type="PANTHER" id="PTHR37953">
    <property type="entry name" value="UPF0127 PROTEIN MJ1496"/>
    <property type="match status" value="1"/>
</dbReference>
<comment type="caution">
    <text evidence="1">The sequence shown here is derived from an EMBL/GenBank/DDBJ whole genome shotgun (WGS) entry which is preliminary data.</text>
</comment>
<proteinExistence type="predicted"/>
<dbReference type="Pfam" id="PF02643">
    <property type="entry name" value="DUF192"/>
    <property type="match status" value="1"/>
</dbReference>
<evidence type="ECO:0000313" key="1">
    <source>
        <dbReference type="EMBL" id="MFD2834616.1"/>
    </source>
</evidence>
<dbReference type="Gene3D" id="2.60.120.1140">
    <property type="entry name" value="Protein of unknown function DUF192"/>
    <property type="match status" value="1"/>
</dbReference>
<dbReference type="Proteomes" id="UP001597438">
    <property type="component" value="Unassembled WGS sequence"/>
</dbReference>